<organism evidence="1 2">
    <name type="scientific">Parascaris equorum</name>
    <name type="common">Equine roundworm</name>
    <dbReference type="NCBI Taxonomy" id="6256"/>
    <lineage>
        <taxon>Eukaryota</taxon>
        <taxon>Metazoa</taxon>
        <taxon>Ecdysozoa</taxon>
        <taxon>Nematoda</taxon>
        <taxon>Chromadorea</taxon>
        <taxon>Rhabditida</taxon>
        <taxon>Spirurina</taxon>
        <taxon>Ascaridomorpha</taxon>
        <taxon>Ascaridoidea</taxon>
        <taxon>Ascarididae</taxon>
        <taxon>Parascaris</taxon>
    </lineage>
</organism>
<evidence type="ECO:0000313" key="1">
    <source>
        <dbReference type="Proteomes" id="UP000887564"/>
    </source>
</evidence>
<sequence>MKGTVKKCNKDFSKSPELEYSWRLSKLSTIVPTAFAMKFGNHGHLNIFSLKIEFFVGLYSHI</sequence>
<dbReference type="WBParaSite" id="PEQ_0000153301-mRNA-1">
    <property type="protein sequence ID" value="PEQ_0000153301-mRNA-1"/>
    <property type="gene ID" value="PEQ_0000153301"/>
</dbReference>
<proteinExistence type="predicted"/>
<protein>
    <submittedName>
        <fullName evidence="2">Uncharacterized protein</fullName>
    </submittedName>
</protein>
<evidence type="ECO:0000313" key="2">
    <source>
        <dbReference type="WBParaSite" id="PEQ_0000153301-mRNA-1"/>
    </source>
</evidence>
<dbReference type="Proteomes" id="UP000887564">
    <property type="component" value="Unplaced"/>
</dbReference>
<accession>A0A914R5J7</accession>
<keyword evidence="1" id="KW-1185">Reference proteome</keyword>
<name>A0A914R5J7_PAREQ</name>
<reference evidence="2" key="1">
    <citation type="submission" date="2022-11" db="UniProtKB">
        <authorList>
            <consortium name="WormBaseParasite"/>
        </authorList>
    </citation>
    <scope>IDENTIFICATION</scope>
</reference>
<dbReference type="AlphaFoldDB" id="A0A914R5J7"/>